<name>A0A1D8UX05_9PROT</name>
<comment type="similarity">
    <text evidence="1">Belongs to the aldehyde dehydrogenase family.</text>
</comment>
<feature type="domain" description="Aldehyde dehydrogenase" evidence="3">
    <location>
        <begin position="9"/>
        <end position="288"/>
    </location>
</feature>
<keyword evidence="5" id="KW-1185">Reference proteome</keyword>
<dbReference type="STRING" id="153496.A0U89_05415"/>
<dbReference type="EMBL" id="CP014674">
    <property type="protein sequence ID" value="AOX18146.1"/>
    <property type="molecule type" value="Genomic_DNA"/>
</dbReference>
<dbReference type="eggNOG" id="COG1012">
    <property type="taxonomic scope" value="Bacteria"/>
</dbReference>
<proteinExistence type="inferred from homology"/>
<dbReference type="InterPro" id="IPR016162">
    <property type="entry name" value="Ald_DH_N"/>
</dbReference>
<dbReference type="PANTHER" id="PTHR42804:SF1">
    <property type="entry name" value="ALDEHYDE DEHYDROGENASE-RELATED"/>
    <property type="match status" value="1"/>
</dbReference>
<dbReference type="Gene3D" id="3.40.605.10">
    <property type="entry name" value="Aldehyde Dehydrogenase, Chain A, domain 1"/>
    <property type="match status" value="2"/>
</dbReference>
<dbReference type="Gene3D" id="3.40.309.10">
    <property type="entry name" value="Aldehyde Dehydrogenase, Chain A, domain 2"/>
    <property type="match status" value="2"/>
</dbReference>
<organism evidence="4 5">
    <name type="scientific">Kozakia baliensis</name>
    <dbReference type="NCBI Taxonomy" id="153496"/>
    <lineage>
        <taxon>Bacteria</taxon>
        <taxon>Pseudomonadati</taxon>
        <taxon>Pseudomonadota</taxon>
        <taxon>Alphaproteobacteria</taxon>
        <taxon>Acetobacterales</taxon>
        <taxon>Acetobacteraceae</taxon>
        <taxon>Kozakia</taxon>
    </lineage>
</organism>
<evidence type="ECO:0000256" key="2">
    <source>
        <dbReference type="ARBA" id="ARBA00023002"/>
    </source>
</evidence>
<evidence type="ECO:0000313" key="5">
    <source>
        <dbReference type="Proteomes" id="UP000179145"/>
    </source>
</evidence>
<sequence length="420" mass="45891">MFDDESESVSRLREAASLWADVPIRRRIKIVRRFERYLTKHVGELRRFLPERPFAQTIVAEFLPLQAACRFLSREAAPLLKPHALGWRGRPFWLIGTSAIVERRPFGVVLILGPGNYPLMLPGIQILQALVAGNAVAFKPAPGYDALAHFLLSLLKKSGLPASLVRLLPSDQSSELLKTRYDLVVLTGSANTGRDVALKAAKTLTPTIMELSGVDAVFVLPDADLSLVARALAFGSSLNHGATCIAPHRVFVTPQNIEPLAQALRATLKRKSANSPSGSTKQLAAAIERAGGRAEFIGGVALLRIDHQTIDLLNIDIFQPWLALVEVASMEEAVQLDRRSDYALGASLFGPEQECEMLARRLAAGSICINDLIVPTADPRLPFGGKKNSGWGVTRGREGLLAMTRPVAISKRHRFAFHLR</sequence>
<dbReference type="SUPFAM" id="SSF53720">
    <property type="entry name" value="ALDH-like"/>
    <property type="match status" value="1"/>
</dbReference>
<dbReference type="GO" id="GO:0016620">
    <property type="term" value="F:oxidoreductase activity, acting on the aldehyde or oxo group of donors, NAD or NADP as acceptor"/>
    <property type="evidence" value="ECO:0007669"/>
    <property type="project" value="InterPro"/>
</dbReference>
<protein>
    <submittedName>
        <fullName evidence="4">Aldehyde dehydrogenase</fullName>
    </submittedName>
</protein>
<dbReference type="AlphaFoldDB" id="A0A1D8UX05"/>
<feature type="domain" description="Aldehyde dehydrogenase" evidence="3">
    <location>
        <begin position="311"/>
        <end position="405"/>
    </location>
</feature>
<evidence type="ECO:0000313" key="4">
    <source>
        <dbReference type="EMBL" id="AOX18146.1"/>
    </source>
</evidence>
<dbReference type="OrthoDB" id="9812625at2"/>
<gene>
    <name evidence="4" type="ORF">A0U89_05415</name>
</gene>
<keyword evidence="2" id="KW-0560">Oxidoreductase</keyword>
<dbReference type="InterPro" id="IPR016161">
    <property type="entry name" value="Ald_DH/histidinol_DH"/>
</dbReference>
<dbReference type="KEGG" id="kba:A0U89_05415"/>
<dbReference type="Proteomes" id="UP000179145">
    <property type="component" value="Chromosome"/>
</dbReference>
<dbReference type="InterPro" id="IPR015590">
    <property type="entry name" value="Aldehyde_DH_dom"/>
</dbReference>
<evidence type="ECO:0000259" key="3">
    <source>
        <dbReference type="Pfam" id="PF00171"/>
    </source>
</evidence>
<dbReference type="InterPro" id="IPR016163">
    <property type="entry name" value="Ald_DH_C"/>
</dbReference>
<evidence type="ECO:0000256" key="1">
    <source>
        <dbReference type="ARBA" id="ARBA00009986"/>
    </source>
</evidence>
<reference evidence="4 5" key="1">
    <citation type="journal article" date="2016" name="Microb. Cell Fact.">
        <title>Dissection of exopolysaccharide biosynthesis in Kozakia baliensis.</title>
        <authorList>
            <person name="Brandt J.U."/>
            <person name="Jakob F."/>
            <person name="Behr J."/>
            <person name="Geissler A.J."/>
            <person name="Vogel R.F."/>
        </authorList>
    </citation>
    <scope>NUCLEOTIDE SEQUENCE [LARGE SCALE GENOMIC DNA]</scope>
    <source>
        <strain evidence="4 5">DSM 14400</strain>
    </source>
</reference>
<dbReference type="Pfam" id="PF00171">
    <property type="entry name" value="Aldedh"/>
    <property type="match status" value="2"/>
</dbReference>
<accession>A0A1D8UX05</accession>
<dbReference type="PANTHER" id="PTHR42804">
    <property type="entry name" value="ALDEHYDE DEHYDROGENASE"/>
    <property type="match status" value="1"/>
</dbReference>